<dbReference type="STRING" id="291112.PAU_03171"/>
<evidence type="ECO:0000256" key="4">
    <source>
        <dbReference type="ARBA" id="ARBA00022603"/>
    </source>
</evidence>
<keyword evidence="5 9" id="KW-0808">Transferase</keyword>
<keyword evidence="4 9" id="KW-0489">Methyltransferase</keyword>
<keyword evidence="6 9" id="KW-0227">DNA damage</keyword>
<dbReference type="GO" id="GO:0005737">
    <property type="term" value="C:cytoplasm"/>
    <property type="evidence" value="ECO:0007669"/>
    <property type="project" value="UniProtKB-SubCell"/>
</dbReference>
<dbReference type="PANTHER" id="PTHR10815">
    <property type="entry name" value="METHYLATED-DNA--PROTEIN-CYSTEINE METHYLTRANSFERASE"/>
    <property type="match status" value="1"/>
</dbReference>
<evidence type="ECO:0000256" key="3">
    <source>
        <dbReference type="ARBA" id="ARBA00022490"/>
    </source>
</evidence>
<evidence type="ECO:0000259" key="10">
    <source>
        <dbReference type="Pfam" id="PF01035"/>
    </source>
</evidence>
<dbReference type="PROSITE" id="PS00374">
    <property type="entry name" value="MGMT"/>
    <property type="match status" value="1"/>
</dbReference>
<dbReference type="InterPro" id="IPR014048">
    <property type="entry name" value="MethylDNA_cys_MeTrfase_DNA-bd"/>
</dbReference>
<evidence type="ECO:0000256" key="1">
    <source>
        <dbReference type="ARBA" id="ARBA00001286"/>
    </source>
</evidence>
<dbReference type="InterPro" id="IPR008332">
    <property type="entry name" value="MethylG_MeTrfase_N"/>
</dbReference>
<dbReference type="EC" id="2.1.1.63" evidence="9"/>
<dbReference type="GO" id="GO:0006307">
    <property type="term" value="P:DNA alkylation repair"/>
    <property type="evidence" value="ECO:0007669"/>
    <property type="project" value="UniProtKB-UniRule"/>
</dbReference>
<dbReference type="eggNOG" id="COG0350">
    <property type="taxonomic scope" value="Bacteria"/>
</dbReference>
<feature type="domain" description="Methylguanine DNA methyltransferase ribonuclease-like" evidence="11">
    <location>
        <begin position="11"/>
        <end position="78"/>
    </location>
</feature>
<sequence length="163" mass="18565">MTYIFSREVVMYHQYFETPKGFPKPYVHITADDKGVTSLYFVDEKTAPEVKNDITKQCVKELRGYFAGKRTEFSVPLNPEGTEFQQRVWLQLCKIPFGEVWSYKQLSLALGSANYCRAVGMANSRNPISLIVPCHRVIGHDGKLVGYTGGLNIKSWLLEHEKA</sequence>
<evidence type="ECO:0000313" key="12">
    <source>
        <dbReference type="EMBL" id="CAQ85259.1"/>
    </source>
</evidence>
<dbReference type="Gene3D" id="1.10.10.10">
    <property type="entry name" value="Winged helix-like DNA-binding domain superfamily/Winged helix DNA-binding domain"/>
    <property type="match status" value="1"/>
</dbReference>
<feature type="domain" description="Methylated-DNA-[protein]-cysteine S-methyltransferase DNA binding" evidence="10">
    <location>
        <begin position="83"/>
        <end position="162"/>
    </location>
</feature>
<comment type="miscellaneous">
    <text evidence="9">This enzyme catalyzes only one turnover and therefore is not strictly catalytic. According to one definition, an enzyme is a biocatalyst that acts repeatedly and over many reaction cycles.</text>
</comment>
<evidence type="ECO:0000259" key="11">
    <source>
        <dbReference type="Pfam" id="PF02870"/>
    </source>
</evidence>
<dbReference type="InterPro" id="IPR023546">
    <property type="entry name" value="MGMT"/>
</dbReference>
<evidence type="ECO:0000256" key="2">
    <source>
        <dbReference type="ARBA" id="ARBA00008711"/>
    </source>
</evidence>
<protein>
    <recommendedName>
        <fullName evidence="9">Methylated-DNA--protein-cysteine methyltransferase</fullName>
        <ecNumber evidence="9">2.1.1.63</ecNumber>
    </recommendedName>
    <alternativeName>
        <fullName evidence="9">6-O-methylguanine-DNA methyltransferase</fullName>
        <shortName evidence="9">MGMT</shortName>
    </alternativeName>
    <alternativeName>
        <fullName evidence="9">O-6-methylguanine-DNA-alkyltransferase</fullName>
    </alternativeName>
</protein>
<dbReference type="EMBL" id="FM162591">
    <property type="protein sequence ID" value="CAQ85259.1"/>
    <property type="molecule type" value="Genomic_DNA"/>
</dbReference>
<dbReference type="InterPro" id="IPR001497">
    <property type="entry name" value="MethylDNA_cys_MeTrfase_AS"/>
</dbReference>
<keyword evidence="3 9" id="KW-0963">Cytoplasm</keyword>
<keyword evidence="7 9" id="KW-0234">DNA repair</keyword>
<comment type="subcellular location">
    <subcellularLocation>
        <location evidence="9">Cytoplasm</location>
    </subcellularLocation>
</comment>
<evidence type="ECO:0000313" key="13">
    <source>
        <dbReference type="Proteomes" id="UP000002747"/>
    </source>
</evidence>
<dbReference type="InterPro" id="IPR036631">
    <property type="entry name" value="MGMT_N_sf"/>
</dbReference>
<comment type="catalytic activity">
    <reaction evidence="1 9">
        <text>a 4-O-methyl-thymidine in DNA + L-cysteinyl-[protein] = a thymidine in DNA + S-methyl-L-cysteinyl-[protein]</text>
        <dbReference type="Rhea" id="RHEA:53428"/>
        <dbReference type="Rhea" id="RHEA-COMP:10131"/>
        <dbReference type="Rhea" id="RHEA-COMP:10132"/>
        <dbReference type="Rhea" id="RHEA-COMP:13555"/>
        <dbReference type="Rhea" id="RHEA-COMP:13556"/>
        <dbReference type="ChEBI" id="CHEBI:29950"/>
        <dbReference type="ChEBI" id="CHEBI:82612"/>
        <dbReference type="ChEBI" id="CHEBI:137386"/>
        <dbReference type="ChEBI" id="CHEBI:137387"/>
        <dbReference type="EC" id="2.1.1.63"/>
    </reaction>
</comment>
<evidence type="ECO:0000256" key="6">
    <source>
        <dbReference type="ARBA" id="ARBA00022763"/>
    </source>
</evidence>
<dbReference type="Pfam" id="PF02870">
    <property type="entry name" value="Methyltransf_1N"/>
    <property type="match status" value="1"/>
</dbReference>
<dbReference type="KEGG" id="pay:PAU_03171"/>
<accession>C7BH93</accession>
<organism evidence="12 13">
    <name type="scientific">Photorhabdus asymbiotica subsp. asymbiotica (strain ATCC 43949 / 3105-77)</name>
    <name type="common">Xenorhabdus luminescens (strain 2)</name>
    <dbReference type="NCBI Taxonomy" id="553480"/>
    <lineage>
        <taxon>Bacteria</taxon>
        <taxon>Pseudomonadati</taxon>
        <taxon>Pseudomonadota</taxon>
        <taxon>Gammaproteobacteria</taxon>
        <taxon>Enterobacterales</taxon>
        <taxon>Morganellaceae</taxon>
        <taxon>Photorhabdus</taxon>
    </lineage>
</organism>
<reference evidence="12 13" key="1">
    <citation type="journal article" date="2009" name="BMC Genomics">
        <title>Comparative genomics of the emerging human pathogen Photorhabdus asymbiotica with the insect pathogen Photorhabdus luminescens.</title>
        <authorList>
            <person name="Wilkinson P."/>
            <person name="Waterfield N.R."/>
            <person name="Crossman L."/>
            <person name="Corton C."/>
            <person name="Sanchez-Contreras M."/>
            <person name="Vlisidou I."/>
            <person name="Barron A."/>
            <person name="Bignell A."/>
            <person name="Clark L."/>
            <person name="Ormond D."/>
            <person name="Mayho M."/>
            <person name="Bason N."/>
            <person name="Smith F."/>
            <person name="Simmonds M."/>
            <person name="Churcher C."/>
            <person name="Harris D."/>
            <person name="Thompson N.R."/>
            <person name="Quail M."/>
            <person name="Parkhill J."/>
            <person name="ffrench-Constant R.H."/>
        </authorList>
    </citation>
    <scope>NUCLEOTIDE SEQUENCE [LARGE SCALE GENOMIC DNA]</scope>
    <source>
        <strain evidence="13">ATCC 43949 / 3105-77</strain>
    </source>
</reference>
<dbReference type="AlphaFoldDB" id="C7BH93"/>
<dbReference type="Pfam" id="PF01035">
    <property type="entry name" value="DNA_binding_1"/>
    <property type="match status" value="1"/>
</dbReference>
<dbReference type="NCBIfam" id="TIGR00589">
    <property type="entry name" value="ogt"/>
    <property type="match status" value="1"/>
</dbReference>
<dbReference type="Proteomes" id="UP000002747">
    <property type="component" value="Chromosome"/>
</dbReference>
<dbReference type="HAMAP" id="MF_00772">
    <property type="entry name" value="OGT"/>
    <property type="match status" value="1"/>
</dbReference>
<comment type="function">
    <text evidence="9">Involved in the cellular defense against the biological effects of O6-methylguanine (O6-MeG) and O4-methylthymine (O4-MeT) in DNA. Repairs the methylated nucleobase in DNA by stoichiometrically transferring the methyl group to a cysteine residue in the enzyme. This is a suicide reaction: the enzyme is irreversibly inactivated.</text>
</comment>
<dbReference type="Gene3D" id="3.30.160.70">
    <property type="entry name" value="Methylated DNA-protein cysteine methyltransferase domain"/>
    <property type="match status" value="1"/>
</dbReference>
<dbReference type="InterPro" id="IPR036217">
    <property type="entry name" value="MethylDNA_cys_MeTrfase_DNAb"/>
</dbReference>
<comment type="similarity">
    <text evidence="2 9">Belongs to the MGMT family.</text>
</comment>
<name>C7BH93_PHOAA</name>
<dbReference type="SUPFAM" id="SSF53155">
    <property type="entry name" value="Methylated DNA-protein cysteine methyltransferase domain"/>
    <property type="match status" value="1"/>
</dbReference>
<dbReference type="InterPro" id="IPR036388">
    <property type="entry name" value="WH-like_DNA-bd_sf"/>
</dbReference>
<dbReference type="PANTHER" id="PTHR10815:SF5">
    <property type="entry name" value="METHYLATED-DNA--PROTEIN-CYSTEINE METHYLTRANSFERASE"/>
    <property type="match status" value="1"/>
</dbReference>
<dbReference type="SUPFAM" id="SSF46767">
    <property type="entry name" value="Methylated DNA-protein cysteine methyltransferase, C-terminal domain"/>
    <property type="match status" value="1"/>
</dbReference>
<gene>
    <name evidence="12" type="primary">ogt</name>
    <name evidence="12" type="synonym">ogt-1</name>
    <name evidence="12" type="ordered locus">PAU_03171</name>
</gene>
<evidence type="ECO:0000256" key="7">
    <source>
        <dbReference type="ARBA" id="ARBA00023204"/>
    </source>
</evidence>
<dbReference type="FunFam" id="1.10.10.10:FF:000214">
    <property type="entry name" value="Methylated-DNA--protein-cysteine methyltransferase"/>
    <property type="match status" value="1"/>
</dbReference>
<proteinExistence type="inferred from homology"/>
<feature type="active site" description="Nucleophile; methyl group acceptor" evidence="9">
    <location>
        <position position="134"/>
    </location>
</feature>
<dbReference type="GO" id="GO:0032259">
    <property type="term" value="P:methylation"/>
    <property type="evidence" value="ECO:0007669"/>
    <property type="project" value="UniProtKB-KW"/>
</dbReference>
<evidence type="ECO:0000256" key="8">
    <source>
        <dbReference type="ARBA" id="ARBA00049348"/>
    </source>
</evidence>
<evidence type="ECO:0000256" key="9">
    <source>
        <dbReference type="HAMAP-Rule" id="MF_00772"/>
    </source>
</evidence>
<dbReference type="CDD" id="cd06445">
    <property type="entry name" value="ATase"/>
    <property type="match status" value="1"/>
</dbReference>
<evidence type="ECO:0000256" key="5">
    <source>
        <dbReference type="ARBA" id="ARBA00022679"/>
    </source>
</evidence>
<comment type="catalytic activity">
    <reaction evidence="8 9">
        <text>a 6-O-methyl-2'-deoxyguanosine in DNA + L-cysteinyl-[protein] = S-methyl-L-cysteinyl-[protein] + a 2'-deoxyguanosine in DNA</text>
        <dbReference type="Rhea" id="RHEA:24000"/>
        <dbReference type="Rhea" id="RHEA-COMP:10131"/>
        <dbReference type="Rhea" id="RHEA-COMP:10132"/>
        <dbReference type="Rhea" id="RHEA-COMP:11367"/>
        <dbReference type="Rhea" id="RHEA-COMP:11368"/>
        <dbReference type="ChEBI" id="CHEBI:29950"/>
        <dbReference type="ChEBI" id="CHEBI:82612"/>
        <dbReference type="ChEBI" id="CHEBI:85445"/>
        <dbReference type="ChEBI" id="CHEBI:85448"/>
        <dbReference type="EC" id="2.1.1.63"/>
    </reaction>
</comment>
<dbReference type="GO" id="GO:0003908">
    <property type="term" value="F:methylated-DNA-[protein]-cysteine S-methyltransferase activity"/>
    <property type="evidence" value="ECO:0007669"/>
    <property type="project" value="UniProtKB-UniRule"/>
</dbReference>